<keyword evidence="4" id="KW-1185">Reference proteome</keyword>
<evidence type="ECO:0000313" key="2">
    <source>
        <dbReference type="EMBL" id="RDU48071.1"/>
    </source>
</evidence>
<dbReference type="EMBL" id="JACRTI010000049">
    <property type="protein sequence ID" value="MBC8603210.1"/>
    <property type="molecule type" value="Genomic_DNA"/>
</dbReference>
<name>A0A3D8HB48_9BACT</name>
<reference evidence="1 4" key="2">
    <citation type="submission" date="2020-08" db="EMBL/GenBank/DDBJ databases">
        <title>Genome public.</title>
        <authorList>
            <person name="Liu C."/>
            <person name="Sun Q."/>
        </authorList>
    </citation>
    <scope>NUCLEOTIDE SEQUENCE [LARGE SCALE GENOMIC DNA]</scope>
    <source>
        <strain evidence="1 4">426_9</strain>
    </source>
</reference>
<accession>A0A3D8HB48</accession>
<dbReference type="InterPro" id="IPR033410">
    <property type="entry name" value="DUF5119"/>
</dbReference>
<protein>
    <submittedName>
        <fullName evidence="2">DUF5119 domain-containing protein</fullName>
    </submittedName>
</protein>
<dbReference type="Proteomes" id="UP000256321">
    <property type="component" value="Unassembled WGS sequence"/>
</dbReference>
<dbReference type="Pfam" id="PF17145">
    <property type="entry name" value="DUF5119"/>
    <property type="match status" value="1"/>
</dbReference>
<dbReference type="RefSeq" id="WP_115500704.1">
    <property type="nucleotide sequence ID" value="NZ_JACRTI010000049.1"/>
</dbReference>
<evidence type="ECO:0000313" key="1">
    <source>
        <dbReference type="EMBL" id="MBC8603210.1"/>
    </source>
</evidence>
<dbReference type="AlphaFoldDB" id="A0A3D8HB48"/>
<proteinExistence type="predicted"/>
<gene>
    <name evidence="2" type="ORF">DWU89_16375</name>
    <name evidence="1" type="ORF">H8784_15975</name>
</gene>
<dbReference type="EMBL" id="QREV01000049">
    <property type="protein sequence ID" value="RDU48071.1"/>
    <property type="molecule type" value="Genomic_DNA"/>
</dbReference>
<sequence length="303" mass="33169">MDIRKYLETGIAFMVCCIIVTLVKCSTNDTPEQNEQGNIEYSFKWDKLLKGFPAPEKLRYCFYPMDGGSMIQMDNDADRLRFALPPARYKLLIFNCDAANIAFRNTNNFDTAEAYLVTTKAADGIQSGTIPLYGIVVEELEVKRGSNELIEFKPEPLVRNLSITVKVEGMEHITGCKGTISGLSSAINLSKQEVVADAKADRTFETTPSEEGVSANILMLGKPKEKGEGEEQPGTTPTHEVTLDFTLSDGSSSSSTIDLGTSLNETEGQDIDIAIEADVTPGPNFTVTINRWKVTSGDSLIIE</sequence>
<evidence type="ECO:0000313" key="4">
    <source>
        <dbReference type="Proteomes" id="UP000629596"/>
    </source>
</evidence>
<evidence type="ECO:0000313" key="3">
    <source>
        <dbReference type="Proteomes" id="UP000256321"/>
    </source>
</evidence>
<dbReference type="Proteomes" id="UP000629596">
    <property type="component" value="Unassembled WGS sequence"/>
</dbReference>
<organism evidence="2 3">
    <name type="scientific">Parabacteroides acidifaciens</name>
    <dbReference type="NCBI Taxonomy" id="2290935"/>
    <lineage>
        <taxon>Bacteria</taxon>
        <taxon>Pseudomonadati</taxon>
        <taxon>Bacteroidota</taxon>
        <taxon>Bacteroidia</taxon>
        <taxon>Bacteroidales</taxon>
        <taxon>Tannerellaceae</taxon>
        <taxon>Parabacteroides</taxon>
    </lineage>
</organism>
<reference evidence="2 3" key="1">
    <citation type="submission" date="2018-07" db="EMBL/GenBank/DDBJ databases">
        <title>Parabacteroides acidifaciens nov. sp., isolated from human feces.</title>
        <authorList>
            <person name="Wang Y.J."/>
        </authorList>
    </citation>
    <scope>NUCLEOTIDE SEQUENCE [LARGE SCALE GENOMIC DNA]</scope>
    <source>
        <strain evidence="2 3">426-9</strain>
    </source>
</reference>
<comment type="caution">
    <text evidence="2">The sequence shown here is derived from an EMBL/GenBank/DDBJ whole genome shotgun (WGS) entry which is preliminary data.</text>
</comment>